<proteinExistence type="predicted"/>
<gene>
    <name evidence="3" type="ORF">C8A05DRAFT_44745</name>
</gene>
<comment type="caution">
    <text evidence="3">The sequence shown here is derived from an EMBL/GenBank/DDBJ whole genome shotgun (WGS) entry which is preliminary data.</text>
</comment>
<evidence type="ECO:0000313" key="4">
    <source>
        <dbReference type="Proteomes" id="UP001303889"/>
    </source>
</evidence>
<dbReference type="FunFam" id="3.40.720.10:FF:000064">
    <property type="entry name" value="Probable acid phosphatase Pho610"/>
    <property type="match status" value="1"/>
</dbReference>
<dbReference type="EMBL" id="MU855564">
    <property type="protein sequence ID" value="KAK3901661.1"/>
    <property type="molecule type" value="Genomic_DNA"/>
</dbReference>
<dbReference type="GO" id="GO:0009395">
    <property type="term" value="P:phospholipid catabolic process"/>
    <property type="evidence" value="ECO:0007669"/>
    <property type="project" value="TreeGrafter"/>
</dbReference>
<feature type="chain" id="PRO_5042867644" evidence="2">
    <location>
        <begin position="18"/>
        <end position="439"/>
    </location>
</feature>
<sequence>MLFQAAAVLATAGLVAGSRCKPHSSASSIATSTSTFISSSSTTGWENVYTATGSAAVAAAAATARTSSPTSKVKGKVFDRYVSIWFENTDYAKAIADPNFAVFAKQGITLSNLFAVTHPSEPNYISVVGGDYFGMQNDNFNQVDFNVSTVFDLLDSKHISWGLYQEDMPYSGFEGQGYVNQKTGANDYVRKHNPAVIFNSVAHFEDRLSQIKNLSLIDETKSQFHADLKANKLPQWLFITPNMTSDAHDATISFAGNWLKTFLTPLLDDKNFMDNTLVLITFDENSNYALKNNILSFVLGDAVPKHLAGTTDASFYNHYSELATVEANWDLPTLGRWDVGANVFQFVAQHTGDKVRAWDASFEFDARYFFNTSYAGPFNTAKGGVRGYPAPNLALDKSVSGRRILESIKETWKGSQNPTYYRDAVEVNDGLNPPAGYSL</sequence>
<accession>A0AAN6MK28</accession>
<dbReference type="InterPro" id="IPR017850">
    <property type="entry name" value="Alkaline_phosphatase_core_sf"/>
</dbReference>
<reference evidence="3" key="1">
    <citation type="journal article" date="2023" name="Mol. Phylogenet. Evol.">
        <title>Genome-scale phylogeny and comparative genomics of the fungal order Sordariales.</title>
        <authorList>
            <person name="Hensen N."/>
            <person name="Bonometti L."/>
            <person name="Westerberg I."/>
            <person name="Brannstrom I.O."/>
            <person name="Guillou S."/>
            <person name="Cros-Aarteil S."/>
            <person name="Calhoun S."/>
            <person name="Haridas S."/>
            <person name="Kuo A."/>
            <person name="Mondo S."/>
            <person name="Pangilinan J."/>
            <person name="Riley R."/>
            <person name="LaButti K."/>
            <person name="Andreopoulos B."/>
            <person name="Lipzen A."/>
            <person name="Chen C."/>
            <person name="Yan M."/>
            <person name="Daum C."/>
            <person name="Ng V."/>
            <person name="Clum A."/>
            <person name="Steindorff A."/>
            <person name="Ohm R.A."/>
            <person name="Martin F."/>
            <person name="Silar P."/>
            <person name="Natvig D.O."/>
            <person name="Lalanne C."/>
            <person name="Gautier V."/>
            <person name="Ament-Velasquez S.L."/>
            <person name="Kruys A."/>
            <person name="Hutchinson M.I."/>
            <person name="Powell A.J."/>
            <person name="Barry K."/>
            <person name="Miller A.N."/>
            <person name="Grigoriev I.V."/>
            <person name="Debuchy R."/>
            <person name="Gladieux P."/>
            <person name="Hiltunen Thoren M."/>
            <person name="Johannesson H."/>
        </authorList>
    </citation>
    <scope>NUCLEOTIDE SEQUENCE</scope>
    <source>
        <strain evidence="3">CBS 103.79</strain>
    </source>
</reference>
<evidence type="ECO:0000256" key="2">
    <source>
        <dbReference type="SAM" id="SignalP"/>
    </source>
</evidence>
<evidence type="ECO:0000256" key="1">
    <source>
        <dbReference type="ARBA" id="ARBA00022801"/>
    </source>
</evidence>
<organism evidence="3 4">
    <name type="scientific">Staphylotrichum tortipilum</name>
    <dbReference type="NCBI Taxonomy" id="2831512"/>
    <lineage>
        <taxon>Eukaryota</taxon>
        <taxon>Fungi</taxon>
        <taxon>Dikarya</taxon>
        <taxon>Ascomycota</taxon>
        <taxon>Pezizomycotina</taxon>
        <taxon>Sordariomycetes</taxon>
        <taxon>Sordariomycetidae</taxon>
        <taxon>Sordariales</taxon>
        <taxon>Chaetomiaceae</taxon>
        <taxon>Staphylotrichum</taxon>
    </lineage>
</organism>
<dbReference type="Pfam" id="PF04185">
    <property type="entry name" value="Phosphoesterase"/>
    <property type="match status" value="1"/>
</dbReference>
<name>A0AAN6MK28_9PEZI</name>
<dbReference type="AlphaFoldDB" id="A0AAN6MK28"/>
<dbReference type="Proteomes" id="UP001303889">
    <property type="component" value="Unassembled WGS sequence"/>
</dbReference>
<protein>
    <submittedName>
        <fullName evidence="3">Acid phosphatase</fullName>
    </submittedName>
</protein>
<keyword evidence="1" id="KW-0378">Hydrolase</keyword>
<reference evidence="3" key="2">
    <citation type="submission" date="2023-05" db="EMBL/GenBank/DDBJ databases">
        <authorList>
            <consortium name="Lawrence Berkeley National Laboratory"/>
            <person name="Steindorff A."/>
            <person name="Hensen N."/>
            <person name="Bonometti L."/>
            <person name="Westerberg I."/>
            <person name="Brannstrom I.O."/>
            <person name="Guillou S."/>
            <person name="Cros-Aarteil S."/>
            <person name="Calhoun S."/>
            <person name="Haridas S."/>
            <person name="Kuo A."/>
            <person name="Mondo S."/>
            <person name="Pangilinan J."/>
            <person name="Riley R."/>
            <person name="Labutti K."/>
            <person name="Andreopoulos B."/>
            <person name="Lipzen A."/>
            <person name="Chen C."/>
            <person name="Yanf M."/>
            <person name="Daum C."/>
            <person name="Ng V."/>
            <person name="Clum A."/>
            <person name="Ohm R."/>
            <person name="Martin F."/>
            <person name="Silar P."/>
            <person name="Natvig D."/>
            <person name="Lalanne C."/>
            <person name="Gautier V."/>
            <person name="Ament-Velasquez S.L."/>
            <person name="Kruys A."/>
            <person name="Hutchinson M.I."/>
            <person name="Powell A.J."/>
            <person name="Barry K."/>
            <person name="Miller A.N."/>
            <person name="Grigoriev I.V."/>
            <person name="Debuchy R."/>
            <person name="Gladieux P."/>
            <person name="Thoren M.H."/>
            <person name="Johannesson H."/>
        </authorList>
    </citation>
    <scope>NUCLEOTIDE SEQUENCE</scope>
    <source>
        <strain evidence="3">CBS 103.79</strain>
    </source>
</reference>
<dbReference type="PANTHER" id="PTHR31956:SF15">
    <property type="entry name" value="ACID PHOSPHATASE PHOA"/>
    <property type="match status" value="1"/>
</dbReference>
<evidence type="ECO:0000313" key="3">
    <source>
        <dbReference type="EMBL" id="KAK3901661.1"/>
    </source>
</evidence>
<dbReference type="InterPro" id="IPR007312">
    <property type="entry name" value="Phosphoesterase"/>
</dbReference>
<keyword evidence="2" id="KW-0732">Signal</keyword>
<dbReference type="GO" id="GO:0016788">
    <property type="term" value="F:hydrolase activity, acting on ester bonds"/>
    <property type="evidence" value="ECO:0007669"/>
    <property type="project" value="InterPro"/>
</dbReference>
<dbReference type="Gene3D" id="3.40.720.10">
    <property type="entry name" value="Alkaline Phosphatase, subunit A"/>
    <property type="match status" value="1"/>
</dbReference>
<feature type="signal peptide" evidence="2">
    <location>
        <begin position="1"/>
        <end position="17"/>
    </location>
</feature>
<keyword evidence="4" id="KW-1185">Reference proteome</keyword>
<dbReference type="PANTHER" id="PTHR31956">
    <property type="entry name" value="NON-SPECIFIC PHOSPHOLIPASE C4-RELATED"/>
    <property type="match status" value="1"/>
</dbReference>